<evidence type="ECO:0000313" key="1">
    <source>
        <dbReference type="EMBL" id="GMH10696.1"/>
    </source>
</evidence>
<gene>
    <name evidence="1" type="ORF">Nepgr_012537</name>
</gene>
<name>A0AAD3XNF7_NEPGR</name>
<sequence>MLLQLLPDLLRPSYMLTNIASGIDTFIITPVLKYEQVQSITSNKISALDATRLISVHQQIAATTKQVQKLCNVNSVNGQSFVDCFASAKQYQFHQNQ</sequence>
<dbReference type="Proteomes" id="UP001279734">
    <property type="component" value="Unassembled WGS sequence"/>
</dbReference>
<protein>
    <submittedName>
        <fullName evidence="1">Uncharacterized protein</fullName>
    </submittedName>
</protein>
<organism evidence="1 2">
    <name type="scientific">Nepenthes gracilis</name>
    <name type="common">Slender pitcher plant</name>
    <dbReference type="NCBI Taxonomy" id="150966"/>
    <lineage>
        <taxon>Eukaryota</taxon>
        <taxon>Viridiplantae</taxon>
        <taxon>Streptophyta</taxon>
        <taxon>Embryophyta</taxon>
        <taxon>Tracheophyta</taxon>
        <taxon>Spermatophyta</taxon>
        <taxon>Magnoliopsida</taxon>
        <taxon>eudicotyledons</taxon>
        <taxon>Gunneridae</taxon>
        <taxon>Pentapetalae</taxon>
        <taxon>Caryophyllales</taxon>
        <taxon>Nepenthaceae</taxon>
        <taxon>Nepenthes</taxon>
    </lineage>
</organism>
<comment type="caution">
    <text evidence="1">The sequence shown here is derived from an EMBL/GenBank/DDBJ whole genome shotgun (WGS) entry which is preliminary data.</text>
</comment>
<proteinExistence type="predicted"/>
<keyword evidence="2" id="KW-1185">Reference proteome</keyword>
<evidence type="ECO:0000313" key="2">
    <source>
        <dbReference type="Proteomes" id="UP001279734"/>
    </source>
</evidence>
<dbReference type="EMBL" id="BSYO01000010">
    <property type="protein sequence ID" value="GMH10696.1"/>
    <property type="molecule type" value="Genomic_DNA"/>
</dbReference>
<reference evidence="1" key="1">
    <citation type="submission" date="2023-05" db="EMBL/GenBank/DDBJ databases">
        <title>Nepenthes gracilis genome sequencing.</title>
        <authorList>
            <person name="Fukushima K."/>
        </authorList>
    </citation>
    <scope>NUCLEOTIDE SEQUENCE</scope>
    <source>
        <strain evidence="1">SING2019-196</strain>
    </source>
</reference>
<dbReference type="AlphaFoldDB" id="A0AAD3XNF7"/>
<accession>A0AAD3XNF7</accession>